<dbReference type="PANTHER" id="PTHR33164:SF43">
    <property type="entry name" value="HTH-TYPE TRANSCRIPTIONAL REPRESSOR YETL"/>
    <property type="match status" value="1"/>
</dbReference>
<dbReference type="SMART" id="SM00347">
    <property type="entry name" value="HTH_MARR"/>
    <property type="match status" value="1"/>
</dbReference>
<dbReference type="SUPFAM" id="SSF46785">
    <property type="entry name" value="Winged helix' DNA-binding domain"/>
    <property type="match status" value="1"/>
</dbReference>
<dbReference type="InterPro" id="IPR036388">
    <property type="entry name" value="WH-like_DNA-bd_sf"/>
</dbReference>
<reference evidence="2 3" key="1">
    <citation type="submission" date="2020-07" db="EMBL/GenBank/DDBJ databases">
        <title>Sequencing the genomes of 1000 actinobacteria strains.</title>
        <authorList>
            <person name="Klenk H.-P."/>
        </authorList>
    </citation>
    <scope>NUCLEOTIDE SEQUENCE [LARGE SCALE GENOMIC DNA]</scope>
    <source>
        <strain evidence="2 3">DSM 17380</strain>
    </source>
</reference>
<dbReference type="Pfam" id="PF12802">
    <property type="entry name" value="MarR_2"/>
    <property type="match status" value="1"/>
</dbReference>
<accession>A0A852R0F0</accession>
<dbReference type="InterPro" id="IPR039422">
    <property type="entry name" value="MarR/SlyA-like"/>
</dbReference>
<dbReference type="Proteomes" id="UP000586095">
    <property type="component" value="Unassembled WGS sequence"/>
</dbReference>
<dbReference type="PANTHER" id="PTHR33164">
    <property type="entry name" value="TRANSCRIPTIONAL REGULATOR, MARR FAMILY"/>
    <property type="match status" value="1"/>
</dbReference>
<dbReference type="GO" id="GO:0003700">
    <property type="term" value="F:DNA-binding transcription factor activity"/>
    <property type="evidence" value="ECO:0007669"/>
    <property type="project" value="InterPro"/>
</dbReference>
<protein>
    <submittedName>
        <fullName evidence="2">DNA-binding MarR family transcriptional regulator</fullName>
    </submittedName>
</protein>
<dbReference type="AlphaFoldDB" id="A0A852R0F0"/>
<dbReference type="InterPro" id="IPR000835">
    <property type="entry name" value="HTH_MarR-typ"/>
</dbReference>
<dbReference type="EMBL" id="JACCBD010000001">
    <property type="protein sequence ID" value="NYD27081.1"/>
    <property type="molecule type" value="Genomic_DNA"/>
</dbReference>
<organism evidence="2 3">
    <name type="scientific">Leucobacter aridicollis</name>
    <dbReference type="NCBI Taxonomy" id="283878"/>
    <lineage>
        <taxon>Bacteria</taxon>
        <taxon>Bacillati</taxon>
        <taxon>Actinomycetota</taxon>
        <taxon>Actinomycetes</taxon>
        <taxon>Micrococcales</taxon>
        <taxon>Microbacteriaceae</taxon>
        <taxon>Leucobacter</taxon>
    </lineage>
</organism>
<name>A0A852R0F0_9MICO</name>
<keyword evidence="2" id="KW-0238">DNA-binding</keyword>
<proteinExistence type="predicted"/>
<feature type="domain" description="HTH marR-type" evidence="1">
    <location>
        <begin position="35"/>
        <end position="167"/>
    </location>
</feature>
<dbReference type="PRINTS" id="PR00598">
    <property type="entry name" value="HTHMARR"/>
</dbReference>
<evidence type="ECO:0000259" key="1">
    <source>
        <dbReference type="PROSITE" id="PS50995"/>
    </source>
</evidence>
<sequence length="178" mass="18665">MNSLLDHKHTLLLEHAGLSDARGSSADGNIAGGNNAELVMALLHTASRIDRACAAQLAAFELTEGRLSVLLVTARHPGATPAFIADSLGVTRAAVTSLLDGLERQAYIMRRSSASDRRSSSIELTQSGSAALERIAPLYGDWLTALSRGIAPTDARATLAALDALHRNLDALDAEGAR</sequence>
<evidence type="ECO:0000313" key="2">
    <source>
        <dbReference type="EMBL" id="NYD27081.1"/>
    </source>
</evidence>
<dbReference type="Gene3D" id="1.10.10.10">
    <property type="entry name" value="Winged helix-like DNA-binding domain superfamily/Winged helix DNA-binding domain"/>
    <property type="match status" value="1"/>
</dbReference>
<dbReference type="PROSITE" id="PS50995">
    <property type="entry name" value="HTH_MARR_2"/>
    <property type="match status" value="1"/>
</dbReference>
<dbReference type="InterPro" id="IPR036390">
    <property type="entry name" value="WH_DNA-bd_sf"/>
</dbReference>
<keyword evidence="3" id="KW-1185">Reference proteome</keyword>
<gene>
    <name evidence="2" type="ORF">BJ960_001884</name>
</gene>
<dbReference type="GO" id="GO:0003677">
    <property type="term" value="F:DNA binding"/>
    <property type="evidence" value="ECO:0007669"/>
    <property type="project" value="UniProtKB-KW"/>
</dbReference>
<dbReference type="GO" id="GO:0006950">
    <property type="term" value="P:response to stress"/>
    <property type="evidence" value="ECO:0007669"/>
    <property type="project" value="TreeGrafter"/>
</dbReference>
<dbReference type="RefSeq" id="WP_185987107.1">
    <property type="nucleotide sequence ID" value="NZ_BAAALZ010000001.1"/>
</dbReference>
<comment type="caution">
    <text evidence="2">The sequence shown here is derived from an EMBL/GenBank/DDBJ whole genome shotgun (WGS) entry which is preliminary data.</text>
</comment>
<evidence type="ECO:0000313" key="3">
    <source>
        <dbReference type="Proteomes" id="UP000586095"/>
    </source>
</evidence>